<protein>
    <submittedName>
        <fullName evidence="2">Uncharacterized protein</fullName>
    </submittedName>
</protein>
<dbReference type="EMBL" id="LFJN01000058">
    <property type="protein sequence ID" value="KPI34522.1"/>
    <property type="molecule type" value="Genomic_DNA"/>
</dbReference>
<dbReference type="RefSeq" id="XP_017994485.1">
    <property type="nucleotide sequence ID" value="XM_018139867.1"/>
</dbReference>
<sequence length="239" mass="24852">MYFATATATLLALTHTICNAQDVTVPATCIDGYQPGTDTALVTIPYTYDQTMSIIGSYKNLTWSGNPDNTVTLNGTDNTVGTARTYDLAGAHVIETILEYSKPPAPGPYVEVHNTANLSVPAYNVSLYIQYDGTVVSSVCNGMASMFNFTARFCGTNATLVAGLLHELHSNDALTVGKFLGGQNFTDCAALAMMNGGPMMNATGTMIAPMPPAATYTGGAAKLGWSVAGVLVGVVGILG</sequence>
<proteinExistence type="predicted"/>
<dbReference type="Proteomes" id="UP000038010">
    <property type="component" value="Unassembled WGS sequence"/>
</dbReference>
<gene>
    <name evidence="2" type="ORF">AB675_11051</name>
</gene>
<organism evidence="2 3">
    <name type="scientific">Cyphellophora attinorum</name>
    <dbReference type="NCBI Taxonomy" id="1664694"/>
    <lineage>
        <taxon>Eukaryota</taxon>
        <taxon>Fungi</taxon>
        <taxon>Dikarya</taxon>
        <taxon>Ascomycota</taxon>
        <taxon>Pezizomycotina</taxon>
        <taxon>Eurotiomycetes</taxon>
        <taxon>Chaetothyriomycetidae</taxon>
        <taxon>Chaetothyriales</taxon>
        <taxon>Cyphellophoraceae</taxon>
        <taxon>Cyphellophora</taxon>
    </lineage>
</organism>
<dbReference type="AlphaFoldDB" id="A0A0N1GWW7"/>
<evidence type="ECO:0000256" key="1">
    <source>
        <dbReference type="SAM" id="SignalP"/>
    </source>
</evidence>
<reference evidence="2 3" key="1">
    <citation type="submission" date="2015-06" db="EMBL/GenBank/DDBJ databases">
        <title>Draft genome of the ant-associated black yeast Phialophora attae CBS 131958.</title>
        <authorList>
            <person name="Moreno L.F."/>
            <person name="Stielow B.J."/>
            <person name="de Hoog S."/>
            <person name="Vicente V.A."/>
            <person name="Weiss V.A."/>
            <person name="de Vries M."/>
            <person name="Cruz L.M."/>
            <person name="Souza E.M."/>
        </authorList>
    </citation>
    <scope>NUCLEOTIDE SEQUENCE [LARGE SCALE GENOMIC DNA]</scope>
    <source>
        <strain evidence="2 3">CBS 131958</strain>
    </source>
</reference>
<accession>A0A0N1GWW7</accession>
<dbReference type="VEuPathDB" id="FungiDB:AB675_11051"/>
<keyword evidence="3" id="KW-1185">Reference proteome</keyword>
<keyword evidence="1" id="KW-0732">Signal</keyword>
<dbReference type="OrthoDB" id="5421637at2759"/>
<dbReference type="GeneID" id="28731747"/>
<feature type="signal peptide" evidence="1">
    <location>
        <begin position="1"/>
        <end position="20"/>
    </location>
</feature>
<feature type="chain" id="PRO_5005872833" evidence="1">
    <location>
        <begin position="21"/>
        <end position="239"/>
    </location>
</feature>
<name>A0A0N1GWW7_9EURO</name>
<evidence type="ECO:0000313" key="3">
    <source>
        <dbReference type="Proteomes" id="UP000038010"/>
    </source>
</evidence>
<evidence type="ECO:0000313" key="2">
    <source>
        <dbReference type="EMBL" id="KPI34522.1"/>
    </source>
</evidence>
<comment type="caution">
    <text evidence="2">The sequence shown here is derived from an EMBL/GenBank/DDBJ whole genome shotgun (WGS) entry which is preliminary data.</text>
</comment>